<organism evidence="2 3">
    <name type="scientific">Frieseomelitta varia</name>
    <dbReference type="NCBI Taxonomy" id="561572"/>
    <lineage>
        <taxon>Eukaryota</taxon>
        <taxon>Metazoa</taxon>
        <taxon>Ecdysozoa</taxon>
        <taxon>Arthropoda</taxon>
        <taxon>Hexapoda</taxon>
        <taxon>Insecta</taxon>
        <taxon>Pterygota</taxon>
        <taxon>Neoptera</taxon>
        <taxon>Endopterygota</taxon>
        <taxon>Hymenoptera</taxon>
        <taxon>Apocrita</taxon>
        <taxon>Aculeata</taxon>
        <taxon>Apoidea</taxon>
        <taxon>Anthophila</taxon>
        <taxon>Apidae</taxon>
        <taxon>Frieseomelitta</taxon>
    </lineage>
</organism>
<evidence type="ECO:0000313" key="3">
    <source>
        <dbReference type="Proteomes" id="UP000655588"/>
    </source>
</evidence>
<sequence>MFQNGQGIKRNECSVAMTSLILENADLNRLFPKCRPRGGPPPSPGASTQNSQPHESLCQKEAVSVTTSLTTSLTNTLATTFANTLTTTLAITSKNTHSTHSRAIPEDMIDLERDISDR</sequence>
<name>A0A833VK80_9HYME</name>
<dbReference type="EMBL" id="WNWW01000869">
    <property type="protein sequence ID" value="KAF3421421.1"/>
    <property type="molecule type" value="Genomic_DNA"/>
</dbReference>
<dbReference type="AlphaFoldDB" id="A0A833VK80"/>
<keyword evidence="3" id="KW-1185">Reference proteome</keyword>
<proteinExistence type="predicted"/>
<accession>A0A833VK80</accession>
<protein>
    <submittedName>
        <fullName evidence="2">Uncharacterized protein</fullName>
    </submittedName>
</protein>
<gene>
    <name evidence="2" type="ORF">E2986_11034</name>
</gene>
<evidence type="ECO:0000256" key="1">
    <source>
        <dbReference type="SAM" id="MobiDB-lite"/>
    </source>
</evidence>
<dbReference type="Proteomes" id="UP000655588">
    <property type="component" value="Unassembled WGS sequence"/>
</dbReference>
<feature type="region of interest" description="Disordered" evidence="1">
    <location>
        <begin position="95"/>
        <end position="118"/>
    </location>
</feature>
<comment type="caution">
    <text evidence="2">The sequence shown here is derived from an EMBL/GenBank/DDBJ whole genome shotgun (WGS) entry which is preliminary data.</text>
</comment>
<feature type="region of interest" description="Disordered" evidence="1">
    <location>
        <begin position="30"/>
        <end position="59"/>
    </location>
</feature>
<reference evidence="2" key="1">
    <citation type="submission" date="2019-11" db="EMBL/GenBank/DDBJ databases">
        <title>The nuclear and mitochondrial genomes of Frieseomelitta varia - a highly eusocial stingless bee (Meliponini) with a permanently sterile worker caste.</title>
        <authorList>
            <person name="Freitas F.C.P."/>
            <person name="Lourenco A.P."/>
            <person name="Nunes F.M.F."/>
            <person name="Paschoal A.R."/>
            <person name="Abreu F.C.P."/>
            <person name="Barbin F.O."/>
            <person name="Bataglia L."/>
            <person name="Cardoso-Junior C.A.M."/>
            <person name="Cervoni M.S."/>
            <person name="Silva S.R."/>
            <person name="Dalarmi F."/>
            <person name="Del Lama M.A."/>
            <person name="Depintor T.S."/>
            <person name="Ferreira K.M."/>
            <person name="Goria P.S."/>
            <person name="Jaskot M.C."/>
            <person name="Lago D.C."/>
            <person name="Luna-Lucena D."/>
            <person name="Moda L.M."/>
            <person name="Nascimento L."/>
            <person name="Pedrino M."/>
            <person name="Rabico F.O."/>
            <person name="Sanches F.C."/>
            <person name="Santos D.E."/>
            <person name="Santos C.G."/>
            <person name="Vieira J."/>
            <person name="Lopes T.F."/>
            <person name="Barchuk A.R."/>
            <person name="Hartfelder K."/>
            <person name="Simoes Z.L.P."/>
            <person name="Bitondi M.M.G."/>
            <person name="Pinheiro D.G."/>
        </authorList>
    </citation>
    <scope>NUCLEOTIDE SEQUENCE</scope>
    <source>
        <strain evidence="2">USP_RPSP 00005682</strain>
        <tissue evidence="2">Whole individual</tissue>
    </source>
</reference>
<evidence type="ECO:0000313" key="2">
    <source>
        <dbReference type="EMBL" id="KAF3421421.1"/>
    </source>
</evidence>